<dbReference type="RefSeq" id="WP_119397030.1">
    <property type="nucleotide sequence ID" value="NZ_QWJJ01000001.1"/>
</dbReference>
<evidence type="ECO:0000256" key="1">
    <source>
        <dbReference type="ARBA" id="ARBA00023015"/>
    </source>
</evidence>
<evidence type="ECO:0000256" key="2">
    <source>
        <dbReference type="ARBA" id="ARBA00023125"/>
    </source>
</evidence>
<dbReference type="Gene3D" id="1.10.10.10">
    <property type="entry name" value="Winged helix-like DNA-binding domain superfamily/Winged helix DNA-binding domain"/>
    <property type="match status" value="1"/>
</dbReference>
<dbReference type="PANTHER" id="PTHR43537:SF44">
    <property type="entry name" value="GNTR FAMILY REGULATORY PROTEIN"/>
    <property type="match status" value="1"/>
</dbReference>
<dbReference type="InterPro" id="IPR000524">
    <property type="entry name" value="Tscrpt_reg_HTH_GntR"/>
</dbReference>
<dbReference type="PANTHER" id="PTHR43537">
    <property type="entry name" value="TRANSCRIPTIONAL REGULATOR, GNTR FAMILY"/>
    <property type="match status" value="1"/>
</dbReference>
<dbReference type="EMBL" id="QWJJ01000001">
    <property type="protein sequence ID" value="RII40508.1"/>
    <property type="molecule type" value="Genomic_DNA"/>
</dbReference>
<evidence type="ECO:0000313" key="5">
    <source>
        <dbReference type="EMBL" id="RII40508.1"/>
    </source>
</evidence>
<keyword evidence="3" id="KW-0804">Transcription</keyword>
<dbReference type="GO" id="GO:0003677">
    <property type="term" value="F:DNA binding"/>
    <property type="evidence" value="ECO:0007669"/>
    <property type="project" value="UniProtKB-KW"/>
</dbReference>
<keyword evidence="1" id="KW-0805">Transcription regulation</keyword>
<dbReference type="AlphaFoldDB" id="A0A399J4Z1"/>
<dbReference type="CDD" id="cd07377">
    <property type="entry name" value="WHTH_GntR"/>
    <property type="match status" value="1"/>
</dbReference>
<dbReference type="InterPro" id="IPR036390">
    <property type="entry name" value="WH_DNA-bd_sf"/>
</dbReference>
<gene>
    <name evidence="5" type="ORF">DL237_00340</name>
</gene>
<evidence type="ECO:0000256" key="3">
    <source>
        <dbReference type="ARBA" id="ARBA00023163"/>
    </source>
</evidence>
<dbReference type="PROSITE" id="PS50949">
    <property type="entry name" value="HTH_GNTR"/>
    <property type="match status" value="1"/>
</dbReference>
<dbReference type="InterPro" id="IPR008920">
    <property type="entry name" value="TF_FadR/GntR_C"/>
</dbReference>
<evidence type="ECO:0000259" key="4">
    <source>
        <dbReference type="PROSITE" id="PS50949"/>
    </source>
</evidence>
<dbReference type="InterPro" id="IPR011711">
    <property type="entry name" value="GntR_C"/>
</dbReference>
<keyword evidence="6" id="KW-1185">Reference proteome</keyword>
<name>A0A399J4Z1_9RHOB</name>
<keyword evidence="2" id="KW-0238">DNA-binding</keyword>
<dbReference type="OrthoDB" id="7618373at2"/>
<feature type="domain" description="HTH gntR-type" evidence="4">
    <location>
        <begin position="11"/>
        <end position="78"/>
    </location>
</feature>
<dbReference type="Pfam" id="PF07729">
    <property type="entry name" value="FCD"/>
    <property type="match status" value="1"/>
</dbReference>
<proteinExistence type="predicted"/>
<protein>
    <submittedName>
        <fullName evidence="5">GntR family transcriptional regulator</fullName>
    </submittedName>
</protein>
<dbReference type="Gene3D" id="1.20.120.530">
    <property type="entry name" value="GntR ligand-binding domain-like"/>
    <property type="match status" value="1"/>
</dbReference>
<organism evidence="5 6">
    <name type="scientific">Pseudooceanicola sediminis</name>
    <dbReference type="NCBI Taxonomy" id="2211117"/>
    <lineage>
        <taxon>Bacteria</taxon>
        <taxon>Pseudomonadati</taxon>
        <taxon>Pseudomonadota</taxon>
        <taxon>Alphaproteobacteria</taxon>
        <taxon>Rhodobacterales</taxon>
        <taxon>Paracoccaceae</taxon>
        <taxon>Pseudooceanicola</taxon>
    </lineage>
</organism>
<dbReference type="SMART" id="SM00345">
    <property type="entry name" value="HTH_GNTR"/>
    <property type="match status" value="1"/>
</dbReference>
<dbReference type="Proteomes" id="UP000265848">
    <property type="component" value="Unassembled WGS sequence"/>
</dbReference>
<accession>A0A399J4Z1</accession>
<dbReference type="SUPFAM" id="SSF48008">
    <property type="entry name" value="GntR ligand-binding domain-like"/>
    <property type="match status" value="1"/>
</dbReference>
<dbReference type="Pfam" id="PF00392">
    <property type="entry name" value="GntR"/>
    <property type="match status" value="1"/>
</dbReference>
<comment type="caution">
    <text evidence="5">The sequence shown here is derived from an EMBL/GenBank/DDBJ whole genome shotgun (WGS) entry which is preliminary data.</text>
</comment>
<reference evidence="5 6" key="1">
    <citation type="submission" date="2018-08" db="EMBL/GenBank/DDBJ databases">
        <title>Pseudooceanicola sediminis CY03 in the family Rhodobacteracea.</title>
        <authorList>
            <person name="Zhang Y.-J."/>
        </authorList>
    </citation>
    <scope>NUCLEOTIDE SEQUENCE [LARGE SCALE GENOMIC DNA]</scope>
    <source>
        <strain evidence="5 6">CY03</strain>
    </source>
</reference>
<dbReference type="InterPro" id="IPR036388">
    <property type="entry name" value="WH-like_DNA-bd_sf"/>
</dbReference>
<dbReference type="SUPFAM" id="SSF46785">
    <property type="entry name" value="Winged helix' DNA-binding domain"/>
    <property type="match status" value="1"/>
</dbReference>
<sequence>MTQDDAPMSARDRAERIEEILRDRICLLDYPPGLRLSETELAEEFGISRTPLRRVLARLEGAHLLHSVHGVGTFVTDLADEELDQIYRLRIELAQLAGRLDPVAPSADLLAHFRQLAQRAAALVPDPDTPRPFAQLIMDFIQAQSRLSANQPLMEITQHLYFQTARIWVHSLFTSALDLSEELAVFAQEVADVVSALEAGDLDAAASIHRTHISLSYRRMLARRDSAQA</sequence>
<evidence type="ECO:0000313" key="6">
    <source>
        <dbReference type="Proteomes" id="UP000265848"/>
    </source>
</evidence>
<dbReference type="GO" id="GO:0003700">
    <property type="term" value="F:DNA-binding transcription factor activity"/>
    <property type="evidence" value="ECO:0007669"/>
    <property type="project" value="InterPro"/>
</dbReference>